<protein>
    <recommendedName>
        <fullName evidence="4">DUF4129 domain-containing protein</fullName>
    </recommendedName>
</protein>
<evidence type="ECO:0008006" key="4">
    <source>
        <dbReference type="Google" id="ProtNLM"/>
    </source>
</evidence>
<accession>A0ABP7CWG6</accession>
<dbReference type="EMBL" id="BAAAZP010000147">
    <property type="protein sequence ID" value="GAA3695649.1"/>
    <property type="molecule type" value="Genomic_DNA"/>
</dbReference>
<organism evidence="2 3">
    <name type="scientific">Nonomuraea antimicrobica</name>
    <dbReference type="NCBI Taxonomy" id="561173"/>
    <lineage>
        <taxon>Bacteria</taxon>
        <taxon>Bacillati</taxon>
        <taxon>Actinomycetota</taxon>
        <taxon>Actinomycetes</taxon>
        <taxon>Streptosporangiales</taxon>
        <taxon>Streptosporangiaceae</taxon>
        <taxon>Nonomuraea</taxon>
    </lineage>
</organism>
<keyword evidence="3" id="KW-1185">Reference proteome</keyword>
<gene>
    <name evidence="2" type="ORF">GCM10022224_071610</name>
</gene>
<evidence type="ECO:0000313" key="2">
    <source>
        <dbReference type="EMBL" id="GAA3695649.1"/>
    </source>
</evidence>
<proteinExistence type="predicted"/>
<keyword evidence="1" id="KW-1133">Transmembrane helix</keyword>
<sequence>MLSADLIGEDSVLAERQRTRCFQPLNTPATSCQWRPGVAWPLVHTLLGFVLVLTAIAAVIAAAIVSAAHRAWRSRTEATLPEPRSGGVRSGLTVRRLCVYALSAAAVAATVAATGQQSPPGGTPGIEARQMVSVDDVAMPDTTRRLQLMAWWFRGGMDLQNRYITVIKRLIAAQKDAADSRNGDIDPALLRPLCGNLGQIARDAGRYFPAPDLEIQGLWRTFITQTERAGGNCRQSLDHDDNDLFVAFTRESNEAAKALVSIARRVVEAGQAAF</sequence>
<name>A0ABP7CWG6_9ACTN</name>
<feature type="transmembrane region" description="Helical" evidence="1">
    <location>
        <begin position="46"/>
        <end position="65"/>
    </location>
</feature>
<keyword evidence="1" id="KW-0472">Membrane</keyword>
<dbReference type="Proteomes" id="UP001500902">
    <property type="component" value="Unassembled WGS sequence"/>
</dbReference>
<comment type="caution">
    <text evidence="2">The sequence shown here is derived from an EMBL/GenBank/DDBJ whole genome shotgun (WGS) entry which is preliminary data.</text>
</comment>
<keyword evidence="1" id="KW-0812">Transmembrane</keyword>
<reference evidence="3" key="1">
    <citation type="journal article" date="2019" name="Int. J. Syst. Evol. Microbiol.">
        <title>The Global Catalogue of Microorganisms (GCM) 10K type strain sequencing project: providing services to taxonomists for standard genome sequencing and annotation.</title>
        <authorList>
            <consortium name="The Broad Institute Genomics Platform"/>
            <consortium name="The Broad Institute Genome Sequencing Center for Infectious Disease"/>
            <person name="Wu L."/>
            <person name="Ma J."/>
        </authorList>
    </citation>
    <scope>NUCLEOTIDE SEQUENCE [LARGE SCALE GENOMIC DNA]</scope>
    <source>
        <strain evidence="3">JCM 16904</strain>
    </source>
</reference>
<evidence type="ECO:0000313" key="3">
    <source>
        <dbReference type="Proteomes" id="UP001500902"/>
    </source>
</evidence>
<evidence type="ECO:0000256" key="1">
    <source>
        <dbReference type="SAM" id="Phobius"/>
    </source>
</evidence>